<dbReference type="Pfam" id="PF00072">
    <property type="entry name" value="Response_reg"/>
    <property type="match status" value="1"/>
</dbReference>
<dbReference type="Gene3D" id="3.40.50.2300">
    <property type="match status" value="1"/>
</dbReference>
<evidence type="ECO:0000313" key="11">
    <source>
        <dbReference type="EMBL" id="BDU69703.1"/>
    </source>
</evidence>
<dbReference type="InterPro" id="IPR001867">
    <property type="entry name" value="OmpR/PhoB-type_DNA-bd"/>
</dbReference>
<dbReference type="InterPro" id="IPR039420">
    <property type="entry name" value="WalR-like"/>
</dbReference>
<feature type="domain" description="OmpR/PhoB-type" evidence="10">
    <location>
        <begin position="162"/>
        <end position="260"/>
    </location>
</feature>
<dbReference type="PANTHER" id="PTHR48111:SF1">
    <property type="entry name" value="TWO-COMPONENT RESPONSE REGULATOR ORR33"/>
    <property type="match status" value="1"/>
</dbReference>
<keyword evidence="1 6" id="KW-0597">Phosphoprotein</keyword>
<keyword evidence="12" id="KW-1185">Reference proteome</keyword>
<evidence type="ECO:0000256" key="6">
    <source>
        <dbReference type="PROSITE-ProRule" id="PRU00169"/>
    </source>
</evidence>
<evidence type="ECO:0000256" key="5">
    <source>
        <dbReference type="ARBA" id="ARBA00023163"/>
    </source>
</evidence>
<dbReference type="CDD" id="cd00383">
    <property type="entry name" value="trans_reg_C"/>
    <property type="match status" value="1"/>
</dbReference>
<dbReference type="CDD" id="cd17574">
    <property type="entry name" value="REC_OmpR"/>
    <property type="match status" value="1"/>
</dbReference>
<evidence type="ECO:0000256" key="3">
    <source>
        <dbReference type="ARBA" id="ARBA00023015"/>
    </source>
</evidence>
<dbReference type="InterPro" id="IPR011006">
    <property type="entry name" value="CheY-like_superfamily"/>
</dbReference>
<dbReference type="SMART" id="SM00862">
    <property type="entry name" value="Trans_reg_C"/>
    <property type="match status" value="1"/>
</dbReference>
<evidence type="ECO:0000256" key="2">
    <source>
        <dbReference type="ARBA" id="ARBA00023012"/>
    </source>
</evidence>
<dbReference type="GO" id="GO:0003677">
    <property type="term" value="F:DNA binding"/>
    <property type="evidence" value="ECO:0007669"/>
    <property type="project" value="UniProtKB-KW"/>
</dbReference>
<dbReference type="Gene3D" id="6.10.250.690">
    <property type="match status" value="1"/>
</dbReference>
<keyword evidence="2" id="KW-0902">Two-component regulatory system</keyword>
<evidence type="ECO:0000256" key="8">
    <source>
        <dbReference type="SAM" id="MobiDB-lite"/>
    </source>
</evidence>
<evidence type="ECO:0000256" key="4">
    <source>
        <dbReference type="ARBA" id="ARBA00023125"/>
    </source>
</evidence>
<dbReference type="SUPFAM" id="SSF52172">
    <property type="entry name" value="CheY-like"/>
    <property type="match status" value="1"/>
</dbReference>
<proteinExistence type="predicted"/>
<evidence type="ECO:0000256" key="1">
    <source>
        <dbReference type="ARBA" id="ARBA00022553"/>
    </source>
</evidence>
<keyword evidence="3" id="KW-0805">Transcription regulation</keyword>
<evidence type="ECO:0000259" key="10">
    <source>
        <dbReference type="PROSITE" id="PS51755"/>
    </source>
</evidence>
<feature type="modified residue" description="4-aspartylphosphate" evidence="6">
    <location>
        <position position="87"/>
    </location>
</feature>
<feature type="domain" description="Response regulatory" evidence="9">
    <location>
        <begin position="38"/>
        <end position="152"/>
    </location>
</feature>
<evidence type="ECO:0000256" key="7">
    <source>
        <dbReference type="PROSITE-ProRule" id="PRU01091"/>
    </source>
</evidence>
<accession>A0ABM8DRV9</accession>
<protein>
    <submittedName>
        <fullName evidence="11">DNA-binding response regulator</fullName>
    </submittedName>
</protein>
<keyword evidence="4 7" id="KW-0238">DNA-binding</keyword>
<dbReference type="InterPro" id="IPR036388">
    <property type="entry name" value="WH-like_DNA-bd_sf"/>
</dbReference>
<dbReference type="PROSITE" id="PS51755">
    <property type="entry name" value="OMPR_PHOB"/>
    <property type="match status" value="1"/>
</dbReference>
<dbReference type="PROSITE" id="PS50110">
    <property type="entry name" value="RESPONSE_REGULATORY"/>
    <property type="match status" value="1"/>
</dbReference>
<dbReference type="Gene3D" id="1.10.10.10">
    <property type="entry name" value="Winged helix-like DNA-binding domain superfamily/Winged helix DNA-binding domain"/>
    <property type="match status" value="1"/>
</dbReference>
<dbReference type="InterPro" id="IPR001789">
    <property type="entry name" value="Sig_transdc_resp-reg_receiver"/>
</dbReference>
<feature type="DNA-binding region" description="OmpR/PhoB-type" evidence="7">
    <location>
        <begin position="162"/>
        <end position="260"/>
    </location>
</feature>
<reference evidence="12" key="1">
    <citation type="journal article" date="2023" name="Int. J. Syst. Evol. Microbiol.">
        <title>Mesoterricola silvestris gen. nov., sp. nov., Mesoterricola sediminis sp. nov., Geothrix oryzae sp. nov., Geothrix edaphica sp. nov., Geothrix rubra sp. nov., and Geothrix limicola sp. nov., six novel members of Acidobacteriota isolated from soils.</title>
        <authorList>
            <person name="Itoh H."/>
            <person name="Sugisawa Y."/>
            <person name="Mise K."/>
            <person name="Xu Z."/>
            <person name="Kuniyasu M."/>
            <person name="Ushijima N."/>
            <person name="Kawano K."/>
            <person name="Kobayashi E."/>
            <person name="Shiratori Y."/>
            <person name="Masuda Y."/>
            <person name="Senoo K."/>
        </authorList>
    </citation>
    <scope>NUCLEOTIDE SEQUENCE [LARGE SCALE GENOMIC DNA]</scope>
    <source>
        <strain evidence="12">Red222</strain>
    </source>
</reference>
<sequence length="260" mass="28951">MNQRTPCLPEPTPAQIPLRGHQDSPGQSWVGIMESISPVLLVEDDPVARKFIRITLQKAGFKVHEAGSGEEALDLFERHPTQVALLDIGLPGMDGFELCQKLRQRSEAVAILILTGRGDDSDKVSGLELGADDYLVKPFGPDVLVARIRAVLRRYAHQSQVSNTLSLGDLRLECLTMKVFKGGREVDLTPREFALLAAFLRHPGEVLTREQLRDEVWGEHHFGSAKALDVFVCKLREKLEDDPAHPQHFKTEWGVGFVCC</sequence>
<evidence type="ECO:0000313" key="12">
    <source>
        <dbReference type="Proteomes" id="UP001242010"/>
    </source>
</evidence>
<organism evidence="11 12">
    <name type="scientific">Geothrix oryzae</name>
    <dbReference type="NCBI Taxonomy" id="2927975"/>
    <lineage>
        <taxon>Bacteria</taxon>
        <taxon>Pseudomonadati</taxon>
        <taxon>Acidobacteriota</taxon>
        <taxon>Holophagae</taxon>
        <taxon>Holophagales</taxon>
        <taxon>Holophagaceae</taxon>
        <taxon>Geothrix</taxon>
    </lineage>
</organism>
<name>A0ABM8DRV9_9BACT</name>
<dbReference type="SMART" id="SM00448">
    <property type="entry name" value="REC"/>
    <property type="match status" value="1"/>
</dbReference>
<evidence type="ECO:0000259" key="9">
    <source>
        <dbReference type="PROSITE" id="PS50110"/>
    </source>
</evidence>
<dbReference type="Proteomes" id="UP001242010">
    <property type="component" value="Chromosome"/>
</dbReference>
<dbReference type="RefSeq" id="WP_286353428.1">
    <property type="nucleotide sequence ID" value="NZ_AP027079.1"/>
</dbReference>
<feature type="region of interest" description="Disordered" evidence="8">
    <location>
        <begin position="1"/>
        <end position="25"/>
    </location>
</feature>
<keyword evidence="5" id="KW-0804">Transcription</keyword>
<dbReference type="PANTHER" id="PTHR48111">
    <property type="entry name" value="REGULATOR OF RPOS"/>
    <property type="match status" value="1"/>
</dbReference>
<gene>
    <name evidence="11" type="ORF">GETHOR_18040</name>
</gene>
<dbReference type="Pfam" id="PF00486">
    <property type="entry name" value="Trans_reg_C"/>
    <property type="match status" value="1"/>
</dbReference>
<dbReference type="EMBL" id="AP027079">
    <property type="protein sequence ID" value="BDU69703.1"/>
    <property type="molecule type" value="Genomic_DNA"/>
</dbReference>